<dbReference type="RefSeq" id="WP_191712204.1">
    <property type="nucleotide sequence ID" value="NZ_JACSPX010000001.1"/>
</dbReference>
<feature type="region of interest" description="Disordered" evidence="7">
    <location>
        <begin position="305"/>
        <end position="337"/>
    </location>
</feature>
<comment type="caution">
    <text evidence="10">The sequence shown here is derived from an EMBL/GenBank/DDBJ whole genome shotgun (WGS) entry which is preliminary data.</text>
</comment>
<dbReference type="Proteomes" id="UP000611521">
    <property type="component" value="Unassembled WGS sequence"/>
</dbReference>
<evidence type="ECO:0000256" key="4">
    <source>
        <dbReference type="ARBA" id="ARBA00022692"/>
    </source>
</evidence>
<evidence type="ECO:0000313" key="11">
    <source>
        <dbReference type="Proteomes" id="UP000611521"/>
    </source>
</evidence>
<name>A0ABR8W3A5_9MICO</name>
<dbReference type="EMBL" id="JACSPX010000001">
    <property type="protein sequence ID" value="MBD8011514.1"/>
    <property type="molecule type" value="Genomic_DNA"/>
</dbReference>
<evidence type="ECO:0000256" key="7">
    <source>
        <dbReference type="SAM" id="MobiDB-lite"/>
    </source>
</evidence>
<comment type="subcellular location">
    <subcellularLocation>
        <location evidence="1">Cell membrane</location>
        <topology evidence="1">Multi-pass membrane protein</topology>
    </subcellularLocation>
</comment>
<dbReference type="PANTHER" id="PTHR36115">
    <property type="entry name" value="PROLINE-RICH ANTIGEN HOMOLOG-RELATED"/>
    <property type="match status" value="1"/>
</dbReference>
<dbReference type="InterPro" id="IPR051791">
    <property type="entry name" value="Pra-immunoreactive"/>
</dbReference>
<organism evidence="10 11">
    <name type="scientific">Microbacterium commune</name>
    <dbReference type="NCBI Taxonomy" id="2762219"/>
    <lineage>
        <taxon>Bacteria</taxon>
        <taxon>Bacillati</taxon>
        <taxon>Actinomycetota</taxon>
        <taxon>Actinomycetes</taxon>
        <taxon>Micrococcales</taxon>
        <taxon>Microbacteriaceae</taxon>
        <taxon>Microbacterium</taxon>
    </lineage>
</organism>
<dbReference type="PANTHER" id="PTHR36115:SF4">
    <property type="entry name" value="MEMBRANE PROTEIN"/>
    <property type="match status" value="1"/>
</dbReference>
<dbReference type="SUPFAM" id="SSF49879">
    <property type="entry name" value="SMAD/FHA domain"/>
    <property type="match status" value="1"/>
</dbReference>
<feature type="transmembrane region" description="Helical" evidence="8">
    <location>
        <begin position="47"/>
        <end position="66"/>
    </location>
</feature>
<dbReference type="Pfam" id="PF00498">
    <property type="entry name" value="FHA"/>
    <property type="match status" value="1"/>
</dbReference>
<keyword evidence="5 8" id="KW-1133">Transmembrane helix</keyword>
<feature type="transmembrane region" description="Helical" evidence="8">
    <location>
        <begin position="86"/>
        <end position="109"/>
    </location>
</feature>
<dbReference type="PROSITE" id="PS50006">
    <property type="entry name" value="FHA_DOMAIN"/>
    <property type="match status" value="1"/>
</dbReference>
<feature type="compositionally biased region" description="Low complexity" evidence="7">
    <location>
        <begin position="318"/>
        <end position="337"/>
    </location>
</feature>
<dbReference type="Gene3D" id="2.60.200.20">
    <property type="match status" value="1"/>
</dbReference>
<sequence>MIWEIDDGEKQIEGLDATGHPDPGYAASLGLLPAPFGRRTMATLAELLVLALFALPAMLVATPALAEILSGAGDAGAMLADGALVWPIVTLAVGNVLATVFIVVQLVLLGRKGVTAGKAVFGLRTVNVRTLERPGFWRGAVVRYLVLSLSFLLPLLGPLLVVALSPFFDSERRGRSWLDQAGATWMVDVRRGLNPYDVKRMRIARKSVRITEHASGPALPSLATPVERDAPAQYTPSGRLSGGVIGAHRRMSPPQPGAPGAPVAPSAPTATPVAPAAATPFAPAVAPTGMVDAVPPPLVAGQLLDSFAPSPAAPTPPSAAGSDEPAPSPAAAAPAASAAGGVPAVRAVLRLDDGSRVEVRGATLLGRAPAPVAGEGAMQLVAVADDTRSVSKTHLAILPSRRGVLVVDRGSTNGSAVVRDGSDLTLTPGDPVPVQAGDVVRFGDRTLTIERA</sequence>
<evidence type="ECO:0000256" key="6">
    <source>
        <dbReference type="ARBA" id="ARBA00023136"/>
    </source>
</evidence>
<evidence type="ECO:0000256" key="2">
    <source>
        <dbReference type="ARBA" id="ARBA00022475"/>
    </source>
</evidence>
<accession>A0ABR8W3A5</accession>
<keyword evidence="11" id="KW-1185">Reference proteome</keyword>
<evidence type="ECO:0000256" key="3">
    <source>
        <dbReference type="ARBA" id="ARBA00022553"/>
    </source>
</evidence>
<evidence type="ECO:0000256" key="1">
    <source>
        <dbReference type="ARBA" id="ARBA00004651"/>
    </source>
</evidence>
<dbReference type="InterPro" id="IPR008984">
    <property type="entry name" value="SMAD_FHA_dom_sf"/>
</dbReference>
<gene>
    <name evidence="10" type="ORF">H9633_04300</name>
</gene>
<keyword evidence="2" id="KW-1003">Cell membrane</keyword>
<dbReference type="Pfam" id="PF06271">
    <property type="entry name" value="RDD"/>
    <property type="match status" value="1"/>
</dbReference>
<evidence type="ECO:0000256" key="8">
    <source>
        <dbReference type="SAM" id="Phobius"/>
    </source>
</evidence>
<proteinExistence type="predicted"/>
<evidence type="ECO:0000259" key="9">
    <source>
        <dbReference type="PROSITE" id="PS50006"/>
    </source>
</evidence>
<dbReference type="CDD" id="cd00060">
    <property type="entry name" value="FHA"/>
    <property type="match status" value="1"/>
</dbReference>
<dbReference type="InterPro" id="IPR000253">
    <property type="entry name" value="FHA_dom"/>
</dbReference>
<keyword evidence="4 8" id="KW-0812">Transmembrane</keyword>
<keyword evidence="6 8" id="KW-0472">Membrane</keyword>
<evidence type="ECO:0000256" key="5">
    <source>
        <dbReference type="ARBA" id="ARBA00022989"/>
    </source>
</evidence>
<feature type="region of interest" description="Disordered" evidence="7">
    <location>
        <begin position="219"/>
        <end position="274"/>
    </location>
</feature>
<feature type="domain" description="FHA" evidence="9">
    <location>
        <begin position="363"/>
        <end position="417"/>
    </location>
</feature>
<feature type="transmembrane region" description="Helical" evidence="8">
    <location>
        <begin position="141"/>
        <end position="168"/>
    </location>
</feature>
<keyword evidence="3" id="KW-0597">Phosphoprotein</keyword>
<reference evidence="10 11" key="1">
    <citation type="submission" date="2020-08" db="EMBL/GenBank/DDBJ databases">
        <title>A Genomic Blueprint of the Chicken Gut Microbiome.</title>
        <authorList>
            <person name="Gilroy R."/>
            <person name="Ravi A."/>
            <person name="Getino M."/>
            <person name="Pursley I."/>
            <person name="Horton D.L."/>
            <person name="Alikhan N.-F."/>
            <person name="Baker D."/>
            <person name="Gharbi K."/>
            <person name="Hall N."/>
            <person name="Watson M."/>
            <person name="Adriaenssens E.M."/>
            <person name="Foster-Nyarko E."/>
            <person name="Jarju S."/>
            <person name="Secka A."/>
            <person name="Antonio M."/>
            <person name="Oren A."/>
            <person name="Chaudhuri R."/>
            <person name="La Ragione R.M."/>
            <person name="Hildebrand F."/>
            <person name="Pallen M.J."/>
        </authorList>
    </citation>
    <scope>NUCLEOTIDE SEQUENCE [LARGE SCALE GENOMIC DNA]</scope>
    <source>
        <strain evidence="10 11">Re1</strain>
    </source>
</reference>
<evidence type="ECO:0000313" key="10">
    <source>
        <dbReference type="EMBL" id="MBD8011514.1"/>
    </source>
</evidence>
<protein>
    <submittedName>
        <fullName evidence="10">RDD family protein</fullName>
    </submittedName>
</protein>
<dbReference type="InterPro" id="IPR010432">
    <property type="entry name" value="RDD"/>
</dbReference>
<feature type="compositionally biased region" description="Low complexity" evidence="7">
    <location>
        <begin position="260"/>
        <end position="274"/>
    </location>
</feature>